<dbReference type="EMBL" id="JAILXK010000002">
    <property type="protein sequence ID" value="MBY4638401.1"/>
    <property type="molecule type" value="Genomic_DNA"/>
</dbReference>
<keyword evidence="3 6" id="KW-0812">Transmembrane</keyword>
<evidence type="ECO:0000256" key="5">
    <source>
        <dbReference type="ARBA" id="ARBA00023136"/>
    </source>
</evidence>
<evidence type="ECO:0000256" key="6">
    <source>
        <dbReference type="SAM" id="Phobius"/>
    </source>
</evidence>
<evidence type="ECO:0000256" key="2">
    <source>
        <dbReference type="ARBA" id="ARBA00022475"/>
    </source>
</evidence>
<dbReference type="Pfam" id="PF02653">
    <property type="entry name" value="BPD_transp_2"/>
    <property type="match status" value="1"/>
</dbReference>
<comment type="subcellular location">
    <subcellularLocation>
        <location evidence="1">Cell membrane</location>
        <topology evidence="1">Multi-pass membrane protein</topology>
    </subcellularLocation>
</comment>
<keyword evidence="8" id="KW-1185">Reference proteome</keyword>
<feature type="transmembrane region" description="Helical" evidence="6">
    <location>
        <begin position="248"/>
        <end position="268"/>
    </location>
</feature>
<evidence type="ECO:0000256" key="4">
    <source>
        <dbReference type="ARBA" id="ARBA00022989"/>
    </source>
</evidence>
<feature type="transmembrane region" description="Helical" evidence="6">
    <location>
        <begin position="130"/>
        <end position="150"/>
    </location>
</feature>
<feature type="transmembrane region" description="Helical" evidence="6">
    <location>
        <begin position="49"/>
        <end position="70"/>
    </location>
</feature>
<feature type="transmembrane region" description="Helical" evidence="6">
    <location>
        <begin position="170"/>
        <end position="190"/>
    </location>
</feature>
<dbReference type="InterPro" id="IPR001851">
    <property type="entry name" value="ABC_transp_permease"/>
</dbReference>
<proteinExistence type="predicted"/>
<sequence length="324" mass="33790">MSSVARSFARFRRNPALSALIVFIALQLSCIVAGLLYPDDFRYLSEDNVAVILRSIPVLGIVSLGVGILMISGEYDLSVGATFTLTSLLLAETYLAGMPLGLSIVLALTGGVAVGLVNALIVLRFRITSFIATLGTMMMIRGLILFASGAESKPFDPPAAVQAVLSGEIGVLQLQFLWLLLLAAVAYAILERHKLGNHIYATGGSAEAANAIGVNVGKVKLIAFCLSSLAASIAGILATTRVNSVSPVQGQGLELQAIAACVIGGVALSGGRGSILGIFLGAAMIFTVQDILLLTSVPGYYLQAFVGLFIVCAAVLNRLVYRED</sequence>
<comment type="caution">
    <text evidence="7">The sequence shown here is derived from an EMBL/GenBank/DDBJ whole genome shotgun (WGS) entry which is preliminary data.</text>
</comment>
<organism evidence="7 8">
    <name type="scientific">Sphingopyxis jiangsuensis</name>
    <dbReference type="NCBI Taxonomy" id="2871171"/>
    <lineage>
        <taxon>Bacteria</taxon>
        <taxon>Pseudomonadati</taxon>
        <taxon>Pseudomonadota</taxon>
        <taxon>Alphaproteobacteria</taxon>
        <taxon>Sphingomonadales</taxon>
        <taxon>Sphingomonadaceae</taxon>
        <taxon>Sphingopyxis</taxon>
    </lineage>
</organism>
<evidence type="ECO:0000256" key="3">
    <source>
        <dbReference type="ARBA" id="ARBA00022692"/>
    </source>
</evidence>
<protein>
    <submittedName>
        <fullName evidence="7">ABC transporter permease</fullName>
    </submittedName>
</protein>
<feature type="transmembrane region" description="Helical" evidence="6">
    <location>
        <begin position="300"/>
        <end position="321"/>
    </location>
</feature>
<feature type="transmembrane region" description="Helical" evidence="6">
    <location>
        <begin position="221"/>
        <end position="242"/>
    </location>
</feature>
<evidence type="ECO:0000313" key="8">
    <source>
        <dbReference type="Proteomes" id="UP001166571"/>
    </source>
</evidence>
<reference evidence="7" key="1">
    <citation type="submission" date="2021-08" db="EMBL/GenBank/DDBJ databases">
        <title>Sphingopyxis panaciterrulae sp. nov., isolated from the surface water of the Yellow Sea.</title>
        <authorList>
            <person name="Gao Z."/>
            <person name="Zhang D."/>
            <person name="Zhang A."/>
        </authorList>
    </citation>
    <scope>NUCLEOTIDE SEQUENCE</scope>
    <source>
        <strain evidence="7">XHP0097</strain>
    </source>
</reference>
<feature type="transmembrane region" description="Helical" evidence="6">
    <location>
        <begin position="275"/>
        <end position="294"/>
    </location>
</feature>
<dbReference type="PANTHER" id="PTHR32196">
    <property type="entry name" value="ABC TRANSPORTER PERMEASE PROTEIN YPHD-RELATED-RELATED"/>
    <property type="match status" value="1"/>
</dbReference>
<dbReference type="CDD" id="cd06579">
    <property type="entry name" value="TM_PBP1_transp_AraH_like"/>
    <property type="match status" value="1"/>
</dbReference>
<accession>A0ABS7MK08</accession>
<keyword evidence="4 6" id="KW-1133">Transmembrane helix</keyword>
<gene>
    <name evidence="7" type="ORF">K5P26_14755</name>
</gene>
<feature type="transmembrane region" description="Helical" evidence="6">
    <location>
        <begin position="102"/>
        <end position="123"/>
    </location>
</feature>
<dbReference type="Proteomes" id="UP001166571">
    <property type="component" value="Unassembled WGS sequence"/>
</dbReference>
<keyword evidence="5 6" id="KW-0472">Membrane</keyword>
<dbReference type="RefSeq" id="WP_201927365.1">
    <property type="nucleotide sequence ID" value="NZ_JAERPO010000002.1"/>
</dbReference>
<keyword evidence="2" id="KW-1003">Cell membrane</keyword>
<evidence type="ECO:0000256" key="1">
    <source>
        <dbReference type="ARBA" id="ARBA00004651"/>
    </source>
</evidence>
<feature type="transmembrane region" description="Helical" evidence="6">
    <location>
        <begin position="16"/>
        <end position="37"/>
    </location>
</feature>
<evidence type="ECO:0000313" key="7">
    <source>
        <dbReference type="EMBL" id="MBY4638401.1"/>
    </source>
</evidence>
<name>A0ABS7MK08_9SPHN</name>